<dbReference type="Gene3D" id="3.30.70.270">
    <property type="match status" value="1"/>
</dbReference>
<feature type="transmembrane region" description="Helical" evidence="3">
    <location>
        <begin position="236"/>
        <end position="259"/>
    </location>
</feature>
<dbReference type="PANTHER" id="PTHR45138:SF9">
    <property type="entry name" value="DIGUANYLATE CYCLASE DGCM-RELATED"/>
    <property type="match status" value="1"/>
</dbReference>
<comment type="catalytic activity">
    <reaction evidence="2">
        <text>2 GTP = 3',3'-c-di-GMP + 2 diphosphate</text>
        <dbReference type="Rhea" id="RHEA:24898"/>
        <dbReference type="ChEBI" id="CHEBI:33019"/>
        <dbReference type="ChEBI" id="CHEBI:37565"/>
        <dbReference type="ChEBI" id="CHEBI:58805"/>
        <dbReference type="EC" id="2.7.7.65"/>
    </reaction>
</comment>
<feature type="transmembrane region" description="Helical" evidence="3">
    <location>
        <begin position="265"/>
        <end position="285"/>
    </location>
</feature>
<evidence type="ECO:0000259" key="4">
    <source>
        <dbReference type="PROSITE" id="PS50887"/>
    </source>
</evidence>
<dbReference type="NCBIfam" id="TIGR00254">
    <property type="entry name" value="GGDEF"/>
    <property type="match status" value="1"/>
</dbReference>
<dbReference type="PROSITE" id="PS50887">
    <property type="entry name" value="GGDEF"/>
    <property type="match status" value="1"/>
</dbReference>
<evidence type="ECO:0000313" key="5">
    <source>
        <dbReference type="EMBL" id="MFK2854981.1"/>
    </source>
</evidence>
<dbReference type="Proteomes" id="UP001620409">
    <property type="component" value="Unassembled WGS sequence"/>
</dbReference>
<keyword evidence="6" id="KW-1185">Reference proteome</keyword>
<dbReference type="CDD" id="cd01949">
    <property type="entry name" value="GGDEF"/>
    <property type="match status" value="1"/>
</dbReference>
<evidence type="ECO:0000256" key="1">
    <source>
        <dbReference type="ARBA" id="ARBA00012528"/>
    </source>
</evidence>
<dbReference type="InterPro" id="IPR029787">
    <property type="entry name" value="Nucleotide_cyclase"/>
</dbReference>
<evidence type="ECO:0000256" key="3">
    <source>
        <dbReference type="SAM" id="Phobius"/>
    </source>
</evidence>
<dbReference type="Pfam" id="PF00990">
    <property type="entry name" value="GGDEF"/>
    <property type="match status" value="1"/>
</dbReference>
<sequence length="472" mass="50852">MKTADSIAPSTSQLDTAFLKRFAVVQNACMTFAALIAVAILLAWLFKDLRAGYPGGWYLMKFDTATGMLLSAVSLALLSVDSSPARGWGGRAAAFLVLLLAVVALYEHASGRLTGFDTLIVTDTTSDEPGLMSVQTAVYLLLMALSLLVATVPHRLSGTTVVVLSVLLALHALIIFSGYCFGAVQLFGQNLSTRTAPHTLACMMLLAVALIGWRTQRGYFPALAGAGLGSRLARKVLPFALLLPFVLMLGSTLVASAGWLSPPVAVGLTVAVMAAALGALVSLMGRRINTLEKHLRELSLTDELTGVLNHRGFELLGEQAFREAQRSQVALTLLVFNVEGVKEISETYGQAAGSQLIQDMARMLRESFEPADIVARTESDEFTVITKDENTRGVIALMRIGEAMEALNAAGCPYKARFSVGEATSSPDSSDSFRDLVERAIFVRRERRRVERVFSNEPEREVSGAKPSFNEQ</sequence>
<feature type="transmembrane region" description="Helical" evidence="3">
    <location>
        <begin position="58"/>
        <end position="80"/>
    </location>
</feature>
<organism evidence="5 6">
    <name type="scientific">Dyella humi</name>
    <dbReference type="NCBI Taxonomy" id="1770547"/>
    <lineage>
        <taxon>Bacteria</taxon>
        <taxon>Pseudomonadati</taxon>
        <taxon>Pseudomonadota</taxon>
        <taxon>Gammaproteobacteria</taxon>
        <taxon>Lysobacterales</taxon>
        <taxon>Rhodanobacteraceae</taxon>
        <taxon>Dyella</taxon>
    </lineage>
</organism>
<feature type="transmembrane region" description="Helical" evidence="3">
    <location>
        <begin position="161"/>
        <end position="184"/>
    </location>
</feature>
<feature type="transmembrane region" description="Helical" evidence="3">
    <location>
        <begin position="28"/>
        <end position="46"/>
    </location>
</feature>
<protein>
    <recommendedName>
        <fullName evidence="1">diguanylate cyclase</fullName>
        <ecNumber evidence="1">2.7.7.65</ecNumber>
    </recommendedName>
</protein>
<feature type="domain" description="GGDEF" evidence="4">
    <location>
        <begin position="329"/>
        <end position="457"/>
    </location>
</feature>
<dbReference type="InterPro" id="IPR050469">
    <property type="entry name" value="Diguanylate_Cyclase"/>
</dbReference>
<name>A0ABW8IL32_9GAMM</name>
<reference evidence="5 6" key="1">
    <citation type="submission" date="2020-10" db="EMBL/GenBank/DDBJ databases">
        <title>Phylogeny of dyella-like bacteria.</title>
        <authorList>
            <person name="Fu J."/>
        </authorList>
    </citation>
    <scope>NUCLEOTIDE SEQUENCE [LARGE SCALE GENOMIC DNA]</scope>
    <source>
        <strain evidence="5 6">DHG40</strain>
    </source>
</reference>
<dbReference type="PANTHER" id="PTHR45138">
    <property type="entry name" value="REGULATORY COMPONENTS OF SENSORY TRANSDUCTION SYSTEM"/>
    <property type="match status" value="1"/>
</dbReference>
<dbReference type="EMBL" id="JADIKI010000022">
    <property type="protein sequence ID" value="MFK2854981.1"/>
    <property type="molecule type" value="Genomic_DNA"/>
</dbReference>
<accession>A0ABW8IL32</accession>
<evidence type="ECO:0000256" key="2">
    <source>
        <dbReference type="ARBA" id="ARBA00034247"/>
    </source>
</evidence>
<feature type="transmembrane region" description="Helical" evidence="3">
    <location>
        <begin position="196"/>
        <end position="215"/>
    </location>
</feature>
<dbReference type="SMART" id="SM00267">
    <property type="entry name" value="GGDEF"/>
    <property type="match status" value="1"/>
</dbReference>
<dbReference type="RefSeq" id="WP_380010484.1">
    <property type="nucleotide sequence ID" value="NZ_JADIKI010000022.1"/>
</dbReference>
<keyword evidence="3" id="KW-0812">Transmembrane</keyword>
<evidence type="ECO:0000313" key="6">
    <source>
        <dbReference type="Proteomes" id="UP001620409"/>
    </source>
</evidence>
<feature type="transmembrane region" description="Helical" evidence="3">
    <location>
        <begin position="129"/>
        <end position="149"/>
    </location>
</feature>
<dbReference type="EC" id="2.7.7.65" evidence="1"/>
<keyword evidence="3" id="KW-1133">Transmembrane helix</keyword>
<dbReference type="InterPro" id="IPR000160">
    <property type="entry name" value="GGDEF_dom"/>
</dbReference>
<dbReference type="InterPro" id="IPR043128">
    <property type="entry name" value="Rev_trsase/Diguanyl_cyclase"/>
</dbReference>
<proteinExistence type="predicted"/>
<keyword evidence="3" id="KW-0472">Membrane</keyword>
<feature type="transmembrane region" description="Helical" evidence="3">
    <location>
        <begin position="92"/>
        <end position="109"/>
    </location>
</feature>
<comment type="caution">
    <text evidence="5">The sequence shown here is derived from an EMBL/GenBank/DDBJ whole genome shotgun (WGS) entry which is preliminary data.</text>
</comment>
<gene>
    <name evidence="5" type="ORF">ISP18_10305</name>
</gene>
<dbReference type="SUPFAM" id="SSF55073">
    <property type="entry name" value="Nucleotide cyclase"/>
    <property type="match status" value="1"/>
</dbReference>